<dbReference type="KEGG" id="spu:105445386"/>
<reference evidence="1" key="2">
    <citation type="submission" date="2021-01" db="UniProtKB">
        <authorList>
            <consortium name="EnsemblMetazoa"/>
        </authorList>
    </citation>
    <scope>IDENTIFICATION</scope>
</reference>
<protein>
    <submittedName>
        <fullName evidence="1">Uncharacterized protein</fullName>
    </submittedName>
</protein>
<evidence type="ECO:0000313" key="2">
    <source>
        <dbReference type="Proteomes" id="UP000007110"/>
    </source>
</evidence>
<proteinExistence type="predicted"/>
<dbReference type="GeneID" id="105445386"/>
<sequence>MDSESTTQIPRAKGVKVCVCSGSLSKNVEGLIQLIKHNMKDVVETVRYEPLPYNVSDMEKLDLSGIDVLLLCHSIENRRFSITNVTDALYDGFLQRAKNYLGQSKVGVIAHDFPEGDLSSEKLSSKMASFRYTQSTTFKCASLVLIGGQLAEDPVQLTRTQRDHLRQFFCAAASQSCLEIIQVMLYRFRLFITCGLT</sequence>
<name>A0A7M7NDZ3_STRPU</name>
<dbReference type="InParanoid" id="A0A7M7NDZ3"/>
<dbReference type="AlphaFoldDB" id="A0A7M7NDZ3"/>
<dbReference type="OrthoDB" id="10357955at2759"/>
<dbReference type="OMA" id="MASFRYT"/>
<organism evidence="1 2">
    <name type="scientific">Strongylocentrotus purpuratus</name>
    <name type="common">Purple sea urchin</name>
    <dbReference type="NCBI Taxonomy" id="7668"/>
    <lineage>
        <taxon>Eukaryota</taxon>
        <taxon>Metazoa</taxon>
        <taxon>Echinodermata</taxon>
        <taxon>Eleutherozoa</taxon>
        <taxon>Echinozoa</taxon>
        <taxon>Echinoidea</taxon>
        <taxon>Euechinoidea</taxon>
        <taxon>Echinacea</taxon>
        <taxon>Camarodonta</taxon>
        <taxon>Echinidea</taxon>
        <taxon>Strongylocentrotidae</taxon>
        <taxon>Strongylocentrotus</taxon>
    </lineage>
</organism>
<evidence type="ECO:0000313" key="1">
    <source>
        <dbReference type="EnsemblMetazoa" id="XP_030834976"/>
    </source>
</evidence>
<dbReference type="RefSeq" id="XP_030834976.1">
    <property type="nucleotide sequence ID" value="XM_030979116.1"/>
</dbReference>
<dbReference type="Proteomes" id="UP000007110">
    <property type="component" value="Unassembled WGS sequence"/>
</dbReference>
<keyword evidence="2" id="KW-1185">Reference proteome</keyword>
<dbReference type="EnsemblMetazoa" id="XM_030979116">
    <property type="protein sequence ID" value="XP_030834976"/>
    <property type="gene ID" value="LOC105445386"/>
</dbReference>
<accession>A0A7M7NDZ3</accession>
<reference evidence="2" key="1">
    <citation type="submission" date="2015-02" db="EMBL/GenBank/DDBJ databases">
        <title>Genome sequencing for Strongylocentrotus purpuratus.</title>
        <authorList>
            <person name="Murali S."/>
            <person name="Liu Y."/>
            <person name="Vee V."/>
            <person name="English A."/>
            <person name="Wang M."/>
            <person name="Skinner E."/>
            <person name="Han Y."/>
            <person name="Muzny D.M."/>
            <person name="Worley K.C."/>
            <person name="Gibbs R.A."/>
        </authorList>
    </citation>
    <scope>NUCLEOTIDE SEQUENCE</scope>
</reference>